<dbReference type="PANTHER" id="PTHR15004">
    <property type="entry name" value="GLUTAMYL-TRNA(GLN) AMIDOTRANSFERASE SUBUNIT C, MITOCHONDRIAL"/>
    <property type="match status" value="1"/>
</dbReference>
<dbReference type="Gene3D" id="1.10.20.60">
    <property type="entry name" value="Glu-tRNAGln amidotransferase C subunit, N-terminal domain"/>
    <property type="match status" value="1"/>
</dbReference>
<comment type="catalytic activity">
    <reaction evidence="1">
        <text>L-aspartyl-tRNA(Asn) + L-glutamine + ATP + H2O = L-asparaginyl-tRNA(Asn) + L-glutamate + ADP + phosphate + 2 H(+)</text>
        <dbReference type="Rhea" id="RHEA:14513"/>
        <dbReference type="Rhea" id="RHEA-COMP:9674"/>
        <dbReference type="Rhea" id="RHEA-COMP:9677"/>
        <dbReference type="ChEBI" id="CHEBI:15377"/>
        <dbReference type="ChEBI" id="CHEBI:15378"/>
        <dbReference type="ChEBI" id="CHEBI:29985"/>
        <dbReference type="ChEBI" id="CHEBI:30616"/>
        <dbReference type="ChEBI" id="CHEBI:43474"/>
        <dbReference type="ChEBI" id="CHEBI:58359"/>
        <dbReference type="ChEBI" id="CHEBI:78515"/>
        <dbReference type="ChEBI" id="CHEBI:78516"/>
        <dbReference type="ChEBI" id="CHEBI:456216"/>
    </reaction>
</comment>
<dbReference type="GO" id="GO:0006412">
    <property type="term" value="P:translation"/>
    <property type="evidence" value="ECO:0007669"/>
    <property type="project" value="UniProtKB-UniRule"/>
</dbReference>
<feature type="region of interest" description="Disordered" evidence="2">
    <location>
        <begin position="87"/>
        <end position="108"/>
    </location>
</feature>
<comment type="catalytic activity">
    <reaction evidence="1">
        <text>L-glutamyl-tRNA(Gln) + L-glutamine + ATP + H2O = L-glutaminyl-tRNA(Gln) + L-glutamate + ADP + phosphate + H(+)</text>
        <dbReference type="Rhea" id="RHEA:17521"/>
        <dbReference type="Rhea" id="RHEA-COMP:9681"/>
        <dbReference type="Rhea" id="RHEA-COMP:9684"/>
        <dbReference type="ChEBI" id="CHEBI:15377"/>
        <dbReference type="ChEBI" id="CHEBI:15378"/>
        <dbReference type="ChEBI" id="CHEBI:29985"/>
        <dbReference type="ChEBI" id="CHEBI:30616"/>
        <dbReference type="ChEBI" id="CHEBI:43474"/>
        <dbReference type="ChEBI" id="CHEBI:58359"/>
        <dbReference type="ChEBI" id="CHEBI:78520"/>
        <dbReference type="ChEBI" id="CHEBI:78521"/>
        <dbReference type="ChEBI" id="CHEBI:456216"/>
    </reaction>
</comment>
<gene>
    <name evidence="1" type="primary">gatC</name>
    <name evidence="3" type="ORF">ABR75_07370</name>
</gene>
<dbReference type="GO" id="GO:0050567">
    <property type="term" value="F:glutaminyl-tRNA synthase (glutamine-hydrolyzing) activity"/>
    <property type="evidence" value="ECO:0007669"/>
    <property type="project" value="UniProtKB-UniRule"/>
</dbReference>
<comment type="function">
    <text evidence="1">Allows the formation of correctly charged Asn-tRNA(Asn) or Gln-tRNA(Gln) through the transamidation of misacylated Asp-tRNA(Asn) or Glu-tRNA(Gln) in organisms which lack either or both of asparaginyl-tRNA or glutaminyl-tRNA synthetases. The reaction takes place in the presence of glutamine and ATP through an activated phospho-Asp-tRNA(Asn) or phospho-Glu-tRNA(Gln).</text>
</comment>
<dbReference type="Pfam" id="PF02686">
    <property type="entry name" value="GatC"/>
    <property type="match status" value="1"/>
</dbReference>
<dbReference type="EC" id="6.3.5.-" evidence="1"/>
<comment type="similarity">
    <text evidence="1">Belongs to the GatC family.</text>
</comment>
<dbReference type="GO" id="GO:0005524">
    <property type="term" value="F:ATP binding"/>
    <property type="evidence" value="ECO:0007669"/>
    <property type="project" value="UniProtKB-KW"/>
</dbReference>
<dbReference type="InterPro" id="IPR003837">
    <property type="entry name" value="GatC"/>
</dbReference>
<dbReference type="PANTHER" id="PTHR15004:SF0">
    <property type="entry name" value="GLUTAMYL-TRNA(GLN) AMIDOTRANSFERASE SUBUNIT C, MITOCHONDRIAL"/>
    <property type="match status" value="1"/>
</dbReference>
<dbReference type="HAMAP" id="MF_00122">
    <property type="entry name" value="GatC"/>
    <property type="match status" value="1"/>
</dbReference>
<evidence type="ECO:0000313" key="4">
    <source>
        <dbReference type="Proteomes" id="UP000051017"/>
    </source>
</evidence>
<dbReference type="GO" id="GO:0070681">
    <property type="term" value="P:glutaminyl-tRNAGln biosynthesis via transamidation"/>
    <property type="evidence" value="ECO:0007669"/>
    <property type="project" value="TreeGrafter"/>
</dbReference>
<dbReference type="Proteomes" id="UP000051017">
    <property type="component" value="Unassembled WGS sequence"/>
</dbReference>
<dbReference type="AlphaFoldDB" id="A0A0R2QI58"/>
<proteinExistence type="inferred from homology"/>
<name>A0A0R2QI58_9ACTN</name>
<keyword evidence="1" id="KW-0648">Protein biosynthesis</keyword>
<dbReference type="InterPro" id="IPR036113">
    <property type="entry name" value="Asp/Glu-ADT_sf_sub_c"/>
</dbReference>
<sequence>MSSSSDAKTTPKITAQVVAKVAHLARLDLTEAELALMTTQLTGMLDHFGDIDKLDLSAVIPMAQPFPIKNVYREDVVVPGLDRQEVLDNAPVPQDGRFRVPPSNGSES</sequence>
<evidence type="ECO:0000256" key="2">
    <source>
        <dbReference type="SAM" id="MobiDB-lite"/>
    </source>
</evidence>
<accession>A0A0R2QI58</accession>
<evidence type="ECO:0000256" key="1">
    <source>
        <dbReference type="HAMAP-Rule" id="MF_00122"/>
    </source>
</evidence>
<keyword evidence="1" id="KW-0067">ATP-binding</keyword>
<dbReference type="EMBL" id="LIBJ01000067">
    <property type="protein sequence ID" value="KRO48706.1"/>
    <property type="molecule type" value="Genomic_DNA"/>
</dbReference>
<keyword evidence="1" id="KW-0436">Ligase</keyword>
<dbReference type="SUPFAM" id="SSF141000">
    <property type="entry name" value="Glu-tRNAGln amidotransferase C subunit"/>
    <property type="match status" value="1"/>
</dbReference>
<evidence type="ECO:0000313" key="3">
    <source>
        <dbReference type="EMBL" id="KRO48706.1"/>
    </source>
</evidence>
<comment type="caution">
    <text evidence="3">The sequence shown here is derived from an EMBL/GenBank/DDBJ whole genome shotgun (WGS) entry which is preliminary data.</text>
</comment>
<protein>
    <recommendedName>
        <fullName evidence="1">Aspartyl/glutamyl-tRNA(Asn/Gln) amidotransferase subunit C</fullName>
        <shortName evidence="1">Asp/Glu-ADT subunit C</shortName>
        <ecNumber evidence="1">6.3.5.-</ecNumber>
    </recommendedName>
</protein>
<dbReference type="GO" id="GO:0006450">
    <property type="term" value="P:regulation of translational fidelity"/>
    <property type="evidence" value="ECO:0007669"/>
    <property type="project" value="InterPro"/>
</dbReference>
<keyword evidence="1" id="KW-0547">Nucleotide-binding</keyword>
<reference evidence="3 4" key="1">
    <citation type="submission" date="2015-10" db="EMBL/GenBank/DDBJ databases">
        <title>Metagenome-Assembled Genomes uncover a global brackish microbiome.</title>
        <authorList>
            <person name="Hugerth L.W."/>
            <person name="Larsson J."/>
            <person name="Alneberg J."/>
            <person name="Lindh M.V."/>
            <person name="Legrand C."/>
            <person name="Pinhassi J."/>
            <person name="Andersson A.F."/>
        </authorList>
    </citation>
    <scope>NUCLEOTIDE SEQUENCE [LARGE SCALE GENOMIC DNA]</scope>
    <source>
        <strain evidence="3">BACL6 MAG-120924-bin43</strain>
    </source>
</reference>
<dbReference type="NCBIfam" id="TIGR00135">
    <property type="entry name" value="gatC"/>
    <property type="match status" value="1"/>
</dbReference>
<organism evidence="3 4">
    <name type="scientific">Acidimicrobiia bacterium BACL6 MAG-120924-bin43</name>
    <dbReference type="NCBI Taxonomy" id="1655583"/>
    <lineage>
        <taxon>Bacteria</taxon>
        <taxon>Bacillati</taxon>
        <taxon>Actinomycetota</taxon>
        <taxon>Acidimicrobiia</taxon>
        <taxon>acIV cluster</taxon>
    </lineage>
</organism>
<comment type="subunit">
    <text evidence="1">Heterotrimer of A, B and C subunits.</text>
</comment>
<dbReference type="GO" id="GO:0050566">
    <property type="term" value="F:asparaginyl-tRNA synthase (glutamine-hydrolyzing) activity"/>
    <property type="evidence" value="ECO:0007669"/>
    <property type="project" value="RHEA"/>
</dbReference>